<reference evidence="3" key="1">
    <citation type="submission" date="2008-12" db="EMBL/GenBank/DDBJ databases">
        <title>Annotation of Streptomyces ghanaensis ATCC 14672.</title>
        <authorList>
            <consortium name="The Broad Institute Genome Sequencing Platform"/>
            <consortium name="Broad Institute Microbial Sequencing Center"/>
            <person name="Fischbach M."/>
            <person name="Ward D."/>
            <person name="Young S."/>
            <person name="Kodira C.D."/>
            <person name="Zeng Q."/>
            <person name="Koehrsen M."/>
            <person name="Godfrey P."/>
            <person name="Alvarado L."/>
            <person name="Berlin A.M."/>
            <person name="Borenstein D."/>
            <person name="Chen Z."/>
            <person name="Engels R."/>
            <person name="Freedman E."/>
            <person name="Gellesch M."/>
            <person name="Goldberg J."/>
            <person name="Griggs A."/>
            <person name="Gujja S."/>
            <person name="Heiman D.I."/>
            <person name="Hepburn T.A."/>
            <person name="Howarth C."/>
            <person name="Jen D."/>
            <person name="Larson L."/>
            <person name="Lewis B."/>
            <person name="Mehta T."/>
            <person name="Park D."/>
            <person name="Pearson M."/>
            <person name="Roberts A."/>
            <person name="Saif S."/>
            <person name="Shea T.D."/>
            <person name="Shenoy N."/>
            <person name="Sisk P."/>
            <person name="Stolte C."/>
            <person name="Sykes S.N."/>
            <person name="Walk T."/>
            <person name="White J."/>
            <person name="Yandava C."/>
            <person name="Straight P."/>
            <person name="Clardy J."/>
            <person name="Hung D."/>
            <person name="Kolter R."/>
            <person name="Mekalanos J."/>
            <person name="Walker S."/>
            <person name="Walsh C.T."/>
            <person name="Wieland B.L.C."/>
            <person name="Ilzarbe M."/>
            <person name="Galagan J."/>
            <person name="Nusbaum C."/>
            <person name="Birren B."/>
        </authorList>
    </citation>
    <scope>NUCLEOTIDE SEQUENCE [LARGE SCALE GENOMIC DNA]</scope>
    <source>
        <strain evidence="3">ATCC 14672 / DSM 40746 / JCM 4963 / KCTC 9882 / NRRL B-12104 / FH 1290</strain>
    </source>
</reference>
<dbReference type="AlphaFoldDB" id="D6A5W7"/>
<feature type="compositionally biased region" description="Low complexity" evidence="1">
    <location>
        <begin position="184"/>
        <end position="199"/>
    </location>
</feature>
<feature type="region of interest" description="Disordered" evidence="1">
    <location>
        <begin position="155"/>
        <end position="199"/>
    </location>
</feature>
<accession>D6A5W7</accession>
<name>D6A5W7_STRV1</name>
<dbReference type="Proteomes" id="UP000003824">
    <property type="component" value="Unassembled WGS sequence"/>
</dbReference>
<dbReference type="EMBL" id="DS999641">
    <property type="protein sequence ID" value="EFE65918.2"/>
    <property type="molecule type" value="Genomic_DNA"/>
</dbReference>
<sequence length="199" mass="21583">MKEQLKYFSVIAAISAALSGCGTPGKEGEASSGKSDVEMNMQEAAEHADAMLDAVFESIKPEVQWTHDETTTTSCDLIRRRTVMTIISKERRGSFLGLVERFWEKSGYEITAVNKSTKFPAVYAEDSDGFTISLSIGDQGQAFFEAATPCVEESAVADPTSRPKGVNYAGKKIPRPNVHSDFWSSTTPIPSVSPTESAD</sequence>
<proteinExistence type="predicted"/>
<evidence type="ECO:0000256" key="1">
    <source>
        <dbReference type="SAM" id="MobiDB-lite"/>
    </source>
</evidence>
<evidence type="ECO:0000313" key="3">
    <source>
        <dbReference type="Proteomes" id="UP000003824"/>
    </source>
</evidence>
<dbReference type="RefSeq" id="WP_004980847.1">
    <property type="nucleotide sequence ID" value="NZ_DS999641.1"/>
</dbReference>
<organism evidence="2 3">
    <name type="scientific">Streptomyces viridosporus (strain ATCC 14672 / DSM 40746 / JCM 4963 / KCTC 9882 / NRRL B-12104 / FH 1290)</name>
    <name type="common">Streptomyces ghanaensis</name>
    <dbReference type="NCBI Taxonomy" id="566461"/>
    <lineage>
        <taxon>Bacteria</taxon>
        <taxon>Bacillati</taxon>
        <taxon>Actinomycetota</taxon>
        <taxon>Actinomycetes</taxon>
        <taxon>Kitasatosporales</taxon>
        <taxon>Streptomycetaceae</taxon>
        <taxon>Streptomyces</taxon>
    </lineage>
</organism>
<evidence type="ECO:0000313" key="2">
    <source>
        <dbReference type="EMBL" id="EFE65918.2"/>
    </source>
</evidence>
<gene>
    <name evidence="2" type="ORF">SSFG_01171</name>
</gene>
<protein>
    <submittedName>
        <fullName evidence="2">Predicted protein</fullName>
    </submittedName>
</protein>
<dbReference type="eggNOG" id="ENOG5033XKZ">
    <property type="taxonomic scope" value="Bacteria"/>
</dbReference>
<dbReference type="PROSITE" id="PS51257">
    <property type="entry name" value="PROKAR_LIPOPROTEIN"/>
    <property type="match status" value="1"/>
</dbReference>